<feature type="transmembrane region" description="Helical" evidence="1">
    <location>
        <begin position="103"/>
        <end position="125"/>
    </location>
</feature>
<dbReference type="AlphaFoldDB" id="F3PXM9"/>
<evidence type="ECO:0000313" key="2">
    <source>
        <dbReference type="EMBL" id="EGF51611.1"/>
    </source>
</evidence>
<name>F3PXM9_9BACE</name>
<accession>F3PXM9</accession>
<evidence type="ECO:0000256" key="1">
    <source>
        <dbReference type="SAM" id="Phobius"/>
    </source>
</evidence>
<feature type="transmembrane region" description="Helical" evidence="1">
    <location>
        <begin position="137"/>
        <end position="154"/>
    </location>
</feature>
<proteinExistence type="predicted"/>
<feature type="transmembrane region" description="Helical" evidence="1">
    <location>
        <begin position="174"/>
        <end position="194"/>
    </location>
</feature>
<evidence type="ECO:0000313" key="3">
    <source>
        <dbReference type="Proteomes" id="UP000003416"/>
    </source>
</evidence>
<keyword evidence="1" id="KW-1133">Transmembrane helix</keyword>
<keyword evidence="1" id="KW-0472">Membrane</keyword>
<dbReference type="RefSeq" id="WP_009126734.1">
    <property type="nucleotide sequence ID" value="NZ_GL882691.1"/>
</dbReference>
<dbReference type="eggNOG" id="ENOG5033N42">
    <property type="taxonomic scope" value="Bacteria"/>
</dbReference>
<feature type="transmembrane region" description="Helical" evidence="1">
    <location>
        <begin position="206"/>
        <end position="236"/>
    </location>
</feature>
<feature type="transmembrane region" description="Helical" evidence="1">
    <location>
        <begin position="390"/>
        <end position="423"/>
    </location>
</feature>
<reference evidence="2 3" key="1">
    <citation type="submission" date="2011-02" db="EMBL/GenBank/DDBJ databases">
        <authorList>
            <person name="Weinstock G."/>
            <person name="Sodergren E."/>
            <person name="Clifton S."/>
            <person name="Fulton L."/>
            <person name="Fulton B."/>
            <person name="Courtney L."/>
            <person name="Fronick C."/>
            <person name="Harrison M."/>
            <person name="Strong C."/>
            <person name="Farmer C."/>
            <person name="Delahaunty K."/>
            <person name="Markovic C."/>
            <person name="Hall O."/>
            <person name="Minx P."/>
            <person name="Tomlinson C."/>
            <person name="Mitreva M."/>
            <person name="Hou S."/>
            <person name="Chen J."/>
            <person name="Wollam A."/>
            <person name="Pepin K.H."/>
            <person name="Johnson M."/>
            <person name="Bhonagiri V."/>
            <person name="Zhang X."/>
            <person name="Suruliraj S."/>
            <person name="Warren W."/>
            <person name="Chinwalla A."/>
            <person name="Mardis E.R."/>
            <person name="Wilson R.K."/>
        </authorList>
    </citation>
    <scope>NUCLEOTIDE SEQUENCE [LARGE SCALE GENOMIC DNA]</scope>
    <source>
        <strain evidence="2 3">YIT 12057</strain>
    </source>
</reference>
<feature type="transmembrane region" description="Helical" evidence="1">
    <location>
        <begin position="242"/>
        <end position="262"/>
    </location>
</feature>
<organism evidence="2 3">
    <name type="scientific">Bacteroides fluxus YIT 12057</name>
    <dbReference type="NCBI Taxonomy" id="763034"/>
    <lineage>
        <taxon>Bacteria</taxon>
        <taxon>Pseudomonadati</taxon>
        <taxon>Bacteroidota</taxon>
        <taxon>Bacteroidia</taxon>
        <taxon>Bacteroidales</taxon>
        <taxon>Bacteroidaceae</taxon>
        <taxon>Bacteroides</taxon>
    </lineage>
</organism>
<gene>
    <name evidence="2" type="ORF">HMPREF9446_03527</name>
</gene>
<comment type="caution">
    <text evidence="2">The sequence shown here is derived from an EMBL/GenBank/DDBJ whole genome shotgun (WGS) entry which is preliminary data.</text>
</comment>
<feature type="transmembrane region" description="Helical" evidence="1">
    <location>
        <begin position="77"/>
        <end position="97"/>
    </location>
</feature>
<feature type="transmembrane region" description="Helical" evidence="1">
    <location>
        <begin position="350"/>
        <end position="370"/>
    </location>
</feature>
<sequence length="440" mass="49921">MDFVFLLLGIICLHKNKQAWSFTIFIGLLTSYYQMGSNLSDFIVPHNVSDTGLLLMLYMLFYGYSRKVIYSYPVLKQLFWSIFCFSVFLTIAVLYDYAGGMDAISIIQSTRHWLLLLLAVPLLRYYPVGAFEKTIRYMLYVSLFATVLILLDHYAGTRLLDHGGGIFISNRGLIFQRGAIPTTYCVFYILLLLTGYFKDIRKSWSYLFVGILLLSILTSMIRSMLFSVVLGIVIVLHASGKLRLSSLGQVLIGLFLFGGVVLSDSGLKERILNGINEVNTLSLSSSSVKKEKGNMTFRLDLLEERFNYVSKRWDRSLFGIGSVKENDFPTTFKIGLYNGYRTTQLDTGDIAWALFILRLGILGTCLFLIFWGKMTLLFQRCPSALGLGGWVYLVVSFLIAFCGTTVSQGGFWFFMVMLLCVCYHSDGEETCDKEKDENLY</sequence>
<dbReference type="HOGENOM" id="CLU_622082_0_0_10"/>
<dbReference type="EMBL" id="AFBN01000099">
    <property type="protein sequence ID" value="EGF51611.1"/>
    <property type="molecule type" value="Genomic_DNA"/>
</dbReference>
<dbReference type="Proteomes" id="UP000003416">
    <property type="component" value="Unassembled WGS sequence"/>
</dbReference>
<keyword evidence="3" id="KW-1185">Reference proteome</keyword>
<dbReference type="GeneID" id="86050895"/>
<dbReference type="STRING" id="763034.HMPREF9446_03527"/>
<keyword evidence="1" id="KW-0812">Transmembrane</keyword>
<feature type="transmembrane region" description="Helical" evidence="1">
    <location>
        <begin position="45"/>
        <end position="65"/>
    </location>
</feature>
<protein>
    <submittedName>
        <fullName evidence="2">Conserved domain protein</fullName>
    </submittedName>
</protein>